<feature type="domain" description="Thioester reductase (TE)" evidence="6">
    <location>
        <begin position="18"/>
        <end position="321"/>
    </location>
</feature>
<dbReference type="Gene3D" id="3.40.50.720">
    <property type="entry name" value="NAD(P)-binding Rossmann-like Domain"/>
    <property type="match status" value="1"/>
</dbReference>
<comment type="similarity">
    <text evidence="1 4">Belongs to the fatty acyl-CoA reductase family.</text>
</comment>
<dbReference type="InterPro" id="IPR026055">
    <property type="entry name" value="FAR"/>
</dbReference>
<evidence type="ECO:0000259" key="5">
    <source>
        <dbReference type="Pfam" id="PF03015"/>
    </source>
</evidence>
<dbReference type="OrthoDB" id="429813at2759"/>
<dbReference type="PANTHER" id="PTHR11011:SF84">
    <property type="entry name" value="ACYL-COA REDUCTASE-LIKE PROTEIN, PUTATIVE-RELATED"/>
    <property type="match status" value="1"/>
</dbReference>
<dbReference type="GO" id="GO:0035336">
    <property type="term" value="P:long-chain fatty-acyl-CoA metabolic process"/>
    <property type="evidence" value="ECO:0007669"/>
    <property type="project" value="TreeGrafter"/>
</dbReference>
<dbReference type="Gramene" id="ESW04898">
    <property type="protein sequence ID" value="ESW04898"/>
    <property type="gene ID" value="PHAVU_011G134800g"/>
</dbReference>
<evidence type="ECO:0000313" key="7">
    <source>
        <dbReference type="EMBL" id="ESW04898.1"/>
    </source>
</evidence>
<dbReference type="AlphaFoldDB" id="V7AJ59"/>
<dbReference type="SMR" id="V7AJ59"/>
<dbReference type="GO" id="GO:0010345">
    <property type="term" value="P:suberin biosynthetic process"/>
    <property type="evidence" value="ECO:0007669"/>
    <property type="project" value="TreeGrafter"/>
</dbReference>
<gene>
    <name evidence="7" type="ORF">PHAVU_011G134800g</name>
</gene>
<dbReference type="GO" id="GO:0102965">
    <property type="term" value="F:alcohol-forming long-chain fatty acyl-CoA reductase activity"/>
    <property type="evidence" value="ECO:0007669"/>
    <property type="project" value="UniProtKB-EC"/>
</dbReference>
<dbReference type="Proteomes" id="UP000000226">
    <property type="component" value="Chromosome 11"/>
</dbReference>
<keyword evidence="4" id="KW-0560">Oxidoreductase</keyword>
<sequence length="493" mass="56977">MELERMHEFFKGKTILMTGTTGFLAKVFLEKILRTQPQIHKLYLLVRAQTSDLAAQRFQNEVIHTDLFRVLRDQWGKDFDSFISKKIVVISGDVSLHNFGMEDEQLKIKMIEEINIFMNFAATTKFDERFDISMEVNTMGVLHVLNFAKHCPEIKIFVQISTAYVCGEIKDEKTIMLEKPFEMGQTLKETSKLDITTEMNLLKKKIDELRSKNATENTIKHALKDYGIERAKLYGWPNTYTFTKAMGEMQLVHHKENVPLIIIRPTMVTSTLKDPFPGWIEGLRTLDSIICSIGQGKITSFLGHPKTILDIIPADMVINCMMTTIVACSNQTPENFIYHISSSLRNPFRIVDARDYSYYYFIKFALENKNGKPIIVPKPTLISSRAVFDIYMTLRYVFPLKVLNVVNKAFCQCSQDVYDDSYKKFKRVTRLVEVYKPYLFFKGIFDDSNTQNLRRATSNNIEVAGLNIDPNSIDWEDYMVNTHIPGLIKYALK</sequence>
<protein>
    <recommendedName>
        <fullName evidence="4">Fatty acyl-CoA reductase</fullName>
        <ecNumber evidence="4">1.2.1.84</ecNumber>
    </recommendedName>
</protein>
<comment type="function">
    <text evidence="4">Catalyzes the reduction of fatty acyl-CoA to fatty alcohols.</text>
</comment>
<accession>V7AJ59</accession>
<keyword evidence="3 4" id="KW-0443">Lipid metabolism</keyword>
<keyword evidence="8" id="KW-1185">Reference proteome</keyword>
<dbReference type="PANTHER" id="PTHR11011">
    <property type="entry name" value="MALE STERILITY PROTEIN 2-RELATED"/>
    <property type="match status" value="1"/>
</dbReference>
<name>V7AJ59_PHAVU</name>
<organism evidence="7 8">
    <name type="scientific">Phaseolus vulgaris</name>
    <name type="common">Kidney bean</name>
    <name type="synonym">French bean</name>
    <dbReference type="NCBI Taxonomy" id="3885"/>
    <lineage>
        <taxon>Eukaryota</taxon>
        <taxon>Viridiplantae</taxon>
        <taxon>Streptophyta</taxon>
        <taxon>Embryophyta</taxon>
        <taxon>Tracheophyta</taxon>
        <taxon>Spermatophyta</taxon>
        <taxon>Magnoliopsida</taxon>
        <taxon>eudicotyledons</taxon>
        <taxon>Gunneridae</taxon>
        <taxon>Pentapetalae</taxon>
        <taxon>rosids</taxon>
        <taxon>fabids</taxon>
        <taxon>Fabales</taxon>
        <taxon>Fabaceae</taxon>
        <taxon>Papilionoideae</taxon>
        <taxon>50 kb inversion clade</taxon>
        <taxon>NPAAA clade</taxon>
        <taxon>indigoferoid/millettioid clade</taxon>
        <taxon>Phaseoleae</taxon>
        <taxon>Phaseolus</taxon>
    </lineage>
</organism>
<keyword evidence="4" id="KW-0521">NADP</keyword>
<dbReference type="EMBL" id="CM002298">
    <property type="protein sequence ID" value="ESW04898.1"/>
    <property type="molecule type" value="Genomic_DNA"/>
</dbReference>
<evidence type="ECO:0000259" key="6">
    <source>
        <dbReference type="Pfam" id="PF07993"/>
    </source>
</evidence>
<dbReference type="InterPro" id="IPR013120">
    <property type="entry name" value="FAR_NAD-bd"/>
</dbReference>
<feature type="domain" description="Fatty acyl-CoA reductase C-terminal" evidence="5">
    <location>
        <begin position="396"/>
        <end position="493"/>
    </location>
</feature>
<dbReference type="SUPFAM" id="SSF51735">
    <property type="entry name" value="NAD(P)-binding Rossmann-fold domains"/>
    <property type="match status" value="1"/>
</dbReference>
<comment type="catalytic activity">
    <reaction evidence="4">
        <text>a long-chain fatty acyl-CoA + 2 NADPH + 2 H(+) = a long-chain primary fatty alcohol + 2 NADP(+) + CoA</text>
        <dbReference type="Rhea" id="RHEA:52716"/>
        <dbReference type="ChEBI" id="CHEBI:15378"/>
        <dbReference type="ChEBI" id="CHEBI:57287"/>
        <dbReference type="ChEBI" id="CHEBI:57783"/>
        <dbReference type="ChEBI" id="CHEBI:58349"/>
        <dbReference type="ChEBI" id="CHEBI:77396"/>
        <dbReference type="ChEBI" id="CHEBI:83139"/>
        <dbReference type="EC" id="1.2.1.84"/>
    </reaction>
</comment>
<evidence type="ECO:0000256" key="4">
    <source>
        <dbReference type="RuleBase" id="RU363097"/>
    </source>
</evidence>
<dbReference type="eggNOG" id="KOG1221">
    <property type="taxonomic scope" value="Eukaryota"/>
</dbReference>
<dbReference type="OMA" id="MENTHIP"/>
<dbReference type="InterPro" id="IPR033640">
    <property type="entry name" value="FAR_C"/>
</dbReference>
<dbReference type="CDD" id="cd05236">
    <property type="entry name" value="FAR-N_SDR_e"/>
    <property type="match status" value="1"/>
</dbReference>
<dbReference type="GO" id="GO:0080019">
    <property type="term" value="F:alcohol-forming very long-chain fatty acyl-CoA reductase activity"/>
    <property type="evidence" value="ECO:0007669"/>
    <property type="project" value="InterPro"/>
</dbReference>
<dbReference type="Pfam" id="PF03015">
    <property type="entry name" value="Sterile"/>
    <property type="match status" value="1"/>
</dbReference>
<dbReference type="CDD" id="cd09071">
    <property type="entry name" value="FAR_C"/>
    <property type="match status" value="1"/>
</dbReference>
<evidence type="ECO:0000256" key="1">
    <source>
        <dbReference type="ARBA" id="ARBA00005928"/>
    </source>
</evidence>
<dbReference type="InterPro" id="IPR036291">
    <property type="entry name" value="NAD(P)-bd_dom_sf"/>
</dbReference>
<evidence type="ECO:0000256" key="2">
    <source>
        <dbReference type="ARBA" id="ARBA00022516"/>
    </source>
</evidence>
<keyword evidence="2 4" id="KW-0444">Lipid biosynthesis</keyword>
<dbReference type="Pfam" id="PF07993">
    <property type="entry name" value="NAD_binding_4"/>
    <property type="match status" value="1"/>
</dbReference>
<reference evidence="8" key="1">
    <citation type="journal article" date="2014" name="Nat. Genet.">
        <title>A reference genome for common bean and genome-wide analysis of dual domestications.</title>
        <authorList>
            <person name="Schmutz J."/>
            <person name="McClean P.E."/>
            <person name="Mamidi S."/>
            <person name="Wu G.A."/>
            <person name="Cannon S.B."/>
            <person name="Grimwood J."/>
            <person name="Jenkins J."/>
            <person name="Shu S."/>
            <person name="Song Q."/>
            <person name="Chavarro C."/>
            <person name="Torres-Torres M."/>
            <person name="Geffroy V."/>
            <person name="Moghaddam S.M."/>
            <person name="Gao D."/>
            <person name="Abernathy B."/>
            <person name="Barry K."/>
            <person name="Blair M."/>
            <person name="Brick M.A."/>
            <person name="Chovatia M."/>
            <person name="Gepts P."/>
            <person name="Goodstein D.M."/>
            <person name="Gonzales M."/>
            <person name="Hellsten U."/>
            <person name="Hyten D.L."/>
            <person name="Jia G."/>
            <person name="Kelly J.D."/>
            <person name="Kudrna D."/>
            <person name="Lee R."/>
            <person name="Richard M.M."/>
            <person name="Miklas P.N."/>
            <person name="Osorno J.M."/>
            <person name="Rodrigues J."/>
            <person name="Thareau V."/>
            <person name="Urrea C.A."/>
            <person name="Wang M."/>
            <person name="Yu Y."/>
            <person name="Zhang M."/>
            <person name="Wing R.A."/>
            <person name="Cregan P.B."/>
            <person name="Rokhsar D.S."/>
            <person name="Jackson S.A."/>
        </authorList>
    </citation>
    <scope>NUCLEOTIDE SEQUENCE [LARGE SCALE GENOMIC DNA]</scope>
    <source>
        <strain evidence="8">cv. G19833</strain>
    </source>
</reference>
<evidence type="ECO:0000313" key="8">
    <source>
        <dbReference type="Proteomes" id="UP000000226"/>
    </source>
</evidence>
<dbReference type="STRING" id="3885.V7AJ59"/>
<evidence type="ECO:0000256" key="3">
    <source>
        <dbReference type="ARBA" id="ARBA00023098"/>
    </source>
</evidence>
<proteinExistence type="inferred from homology"/>
<dbReference type="EC" id="1.2.1.84" evidence="4"/>